<dbReference type="RefSeq" id="WP_255391982.1">
    <property type="nucleotide sequence ID" value="NZ_CP101509.1"/>
</dbReference>
<evidence type="ECO:0000313" key="3">
    <source>
        <dbReference type="Proteomes" id="UP001057998"/>
    </source>
</evidence>
<name>A0ABY5GMV1_9GAMM</name>
<dbReference type="Proteomes" id="UP001057998">
    <property type="component" value="Chromosome 2"/>
</dbReference>
<feature type="transmembrane region" description="Helical" evidence="1">
    <location>
        <begin position="16"/>
        <end position="41"/>
    </location>
</feature>
<feature type="transmembrane region" description="Helical" evidence="1">
    <location>
        <begin position="62"/>
        <end position="89"/>
    </location>
</feature>
<keyword evidence="1" id="KW-1133">Transmembrane helix</keyword>
<evidence type="ECO:0000256" key="1">
    <source>
        <dbReference type="SAM" id="Phobius"/>
    </source>
</evidence>
<evidence type="ECO:0000313" key="2">
    <source>
        <dbReference type="EMBL" id="UTV30620.1"/>
    </source>
</evidence>
<feature type="transmembrane region" description="Helical" evidence="1">
    <location>
        <begin position="140"/>
        <end position="160"/>
    </location>
</feature>
<dbReference type="InterPro" id="IPR018723">
    <property type="entry name" value="DUF2254_membrane"/>
</dbReference>
<gene>
    <name evidence="2" type="ORF">NNL38_18830</name>
</gene>
<proteinExistence type="predicted"/>
<dbReference type="Pfam" id="PF10011">
    <property type="entry name" value="DUF2254"/>
    <property type="match status" value="1"/>
</dbReference>
<keyword evidence="1" id="KW-0472">Membrane</keyword>
<protein>
    <submittedName>
        <fullName evidence="2">DUF2254 domain-containing protein</fullName>
    </submittedName>
</protein>
<reference evidence="2" key="1">
    <citation type="submission" date="2022-07" db="EMBL/GenBank/DDBJ databases">
        <title>Genome sequencing of Photobacterium atrarenae GJH2-4.</title>
        <authorList>
            <person name="Park S.-J."/>
        </authorList>
    </citation>
    <scope>NUCLEOTIDE SEQUENCE</scope>
    <source>
        <strain evidence="2">GJH2-4</strain>
    </source>
</reference>
<feature type="transmembrane region" description="Helical" evidence="1">
    <location>
        <begin position="109"/>
        <end position="128"/>
    </location>
</feature>
<keyword evidence="1" id="KW-0812">Transmembrane</keyword>
<dbReference type="EMBL" id="CP101509">
    <property type="protein sequence ID" value="UTV30620.1"/>
    <property type="molecule type" value="Genomic_DNA"/>
</dbReference>
<keyword evidence="3" id="KW-1185">Reference proteome</keyword>
<accession>A0ABY5GMV1</accession>
<organism evidence="2 3">
    <name type="scientific">Photobacterium atrarenae</name>
    <dbReference type="NCBI Taxonomy" id="865757"/>
    <lineage>
        <taxon>Bacteria</taxon>
        <taxon>Pseudomonadati</taxon>
        <taxon>Pseudomonadota</taxon>
        <taxon>Gammaproteobacteria</taxon>
        <taxon>Vibrionales</taxon>
        <taxon>Vibrionaceae</taxon>
        <taxon>Photobacterium</taxon>
    </lineage>
</organism>
<sequence length="452" mass="49763">MKIQLQNWWEGVRTSFWFVPGGLVLIAIGAAHSLIVFDQLIELALIRQFSFLYFGGPEGARVILSTLAGSMVTVAGVVFSITIVALTLASSQFGPRLLRNFMQDTGTQYVLGIFIATFIYCLFVLSAVNTEGPKDFVPYLSVNIALVLAVLNVGVLIYFIHHVSVSIQADQVVATVYDELVASIELFFPGPLQHEPDPLVMPDFVESTTAVRVITATCDGYLQALDDAALVKAAAQSGCFYDVRFRPGDFITRGETLVAVTPCDRTQASSPEPEASDVLEVEAQEIRQAFVCGALRTAEQDPEFALNQMVEIALRALSPGINDPFTAMTCLDRLGAVLSLLSCRQFPHPLRCHEEAQVCCRFRSVSYTGMVNAAFDQIRQCAASNVAVSIRLLEVLATMAKHGRTSEQQQAIGCQAEMVWRAGQKTVTEPEDLREMQSRYQQVTELLRWMTQ</sequence>